<dbReference type="AlphaFoldDB" id="A0A086K3R2"/>
<dbReference type="EMBL" id="AEYH02002441">
    <property type="protein sequence ID" value="KFG39030.1"/>
    <property type="molecule type" value="Genomic_DNA"/>
</dbReference>
<dbReference type="Proteomes" id="UP000028838">
    <property type="component" value="Unassembled WGS sequence"/>
</dbReference>
<accession>A0A086K3R2</accession>
<reference evidence="1 2" key="1">
    <citation type="submission" date="2014-07" db="EMBL/GenBank/DDBJ databases">
        <authorList>
            <person name="Sibley D."/>
            <person name="Venepally P."/>
            <person name="Karamycheva S."/>
            <person name="Hadjithomas M."/>
            <person name="Khan A."/>
            <person name="Brunk B."/>
            <person name="Roos D."/>
            <person name="Caler E."/>
            <person name="Lorenzi H."/>
        </authorList>
    </citation>
    <scope>NUCLEOTIDE SEQUENCE [LARGE SCALE GENOMIC DNA]</scope>
    <source>
        <strain evidence="1 2">FOU</strain>
    </source>
</reference>
<gene>
    <name evidence="1" type="ORF">TGFOU_214390</name>
</gene>
<comment type="caution">
    <text evidence="1">The sequence shown here is derived from an EMBL/GenBank/DDBJ whole genome shotgun (WGS) entry which is preliminary data.</text>
</comment>
<sequence>MFLETPGRSCHSIVSGRPPGCVSRHSGPCSGLLLTHSSQGVRSWGCLPSFTPSTSHLYCQTRFAFVFFRMANQLRWASPLCLVHRCICCIPCMHPSIDFPFTA</sequence>
<organism evidence="1 2">
    <name type="scientific">Toxoplasma gondii FOU</name>
    <dbReference type="NCBI Taxonomy" id="943167"/>
    <lineage>
        <taxon>Eukaryota</taxon>
        <taxon>Sar</taxon>
        <taxon>Alveolata</taxon>
        <taxon>Apicomplexa</taxon>
        <taxon>Conoidasida</taxon>
        <taxon>Coccidia</taxon>
        <taxon>Eucoccidiorida</taxon>
        <taxon>Eimeriorina</taxon>
        <taxon>Sarcocystidae</taxon>
        <taxon>Toxoplasma</taxon>
    </lineage>
</organism>
<proteinExistence type="predicted"/>
<evidence type="ECO:0000313" key="1">
    <source>
        <dbReference type="EMBL" id="KFG39030.1"/>
    </source>
</evidence>
<evidence type="ECO:0000313" key="2">
    <source>
        <dbReference type="Proteomes" id="UP000028838"/>
    </source>
</evidence>
<protein>
    <submittedName>
        <fullName evidence="1">Uncharacterized protein</fullName>
    </submittedName>
</protein>
<name>A0A086K3R2_TOXGO</name>
<dbReference type="VEuPathDB" id="ToxoDB:TGFOU_214390"/>